<evidence type="ECO:0000259" key="9">
    <source>
        <dbReference type="PROSITE" id="PS50011"/>
    </source>
</evidence>
<accession>A0A168MBP5</accession>
<keyword evidence="4" id="KW-0995">Kinetochore</keyword>
<dbReference type="InterPro" id="IPR017441">
    <property type="entry name" value="Protein_kinase_ATP_BS"/>
</dbReference>
<dbReference type="Pfam" id="PF00069">
    <property type="entry name" value="Pkinase"/>
    <property type="match status" value="1"/>
</dbReference>
<dbReference type="PANTHER" id="PTHR14030:SF4">
    <property type="entry name" value="BUB1 KINASE, ISOFORM A-RELATED"/>
    <property type="match status" value="1"/>
</dbReference>
<evidence type="ECO:0000256" key="1">
    <source>
        <dbReference type="ARBA" id="ARBA00004629"/>
    </source>
</evidence>
<proteinExistence type="predicted"/>
<dbReference type="InterPro" id="IPR011009">
    <property type="entry name" value="Kinase-like_dom_sf"/>
</dbReference>
<dbReference type="InParanoid" id="A0A168MBP5"/>
<dbReference type="Gene3D" id="1.10.510.10">
    <property type="entry name" value="Transferase(Phosphotransferase) domain 1"/>
    <property type="match status" value="1"/>
</dbReference>
<dbReference type="Gene3D" id="1.25.40.430">
    <property type="match status" value="1"/>
</dbReference>
<organism evidence="11">
    <name type="scientific">Absidia glauca</name>
    <name type="common">Pin mould</name>
    <dbReference type="NCBI Taxonomy" id="4829"/>
    <lineage>
        <taxon>Eukaryota</taxon>
        <taxon>Fungi</taxon>
        <taxon>Fungi incertae sedis</taxon>
        <taxon>Mucoromycota</taxon>
        <taxon>Mucoromycotina</taxon>
        <taxon>Mucoromycetes</taxon>
        <taxon>Mucorales</taxon>
        <taxon>Cunninghamellaceae</taxon>
        <taxon>Absidia</taxon>
    </lineage>
</organism>
<dbReference type="AlphaFoldDB" id="A0A168MBP5"/>
<dbReference type="STRING" id="4829.A0A168MBP5"/>
<dbReference type="GO" id="GO:0000776">
    <property type="term" value="C:kinetochore"/>
    <property type="evidence" value="ECO:0007669"/>
    <property type="project" value="UniProtKB-KW"/>
</dbReference>
<feature type="compositionally biased region" description="Low complexity" evidence="8">
    <location>
        <begin position="272"/>
        <end position="284"/>
    </location>
</feature>
<evidence type="ECO:0000256" key="6">
    <source>
        <dbReference type="ARBA" id="ARBA00023328"/>
    </source>
</evidence>
<evidence type="ECO:0000256" key="8">
    <source>
        <dbReference type="SAM" id="MobiDB-lite"/>
    </source>
</evidence>
<dbReference type="OrthoDB" id="248495at2759"/>
<dbReference type="PANTHER" id="PTHR14030">
    <property type="entry name" value="MITOTIC CHECKPOINT SERINE/THREONINE-PROTEIN KINASE BUB1"/>
    <property type="match status" value="1"/>
</dbReference>
<protein>
    <recommendedName>
        <fullName evidence="13">Protein kinase domain-containing protein</fullName>
    </recommendedName>
</protein>
<comment type="subcellular location">
    <subcellularLocation>
        <location evidence="1">Chromosome</location>
        <location evidence="1">Centromere</location>
        <location evidence="1">Kinetochore</location>
    </subcellularLocation>
</comment>
<dbReference type="PROSITE" id="PS51489">
    <property type="entry name" value="BUB1_N"/>
    <property type="match status" value="1"/>
</dbReference>
<feature type="compositionally biased region" description="Basic and acidic residues" evidence="8">
    <location>
        <begin position="260"/>
        <end position="271"/>
    </location>
</feature>
<dbReference type="GO" id="GO:0005524">
    <property type="term" value="F:ATP binding"/>
    <property type="evidence" value="ECO:0007669"/>
    <property type="project" value="UniProtKB-UniRule"/>
</dbReference>
<dbReference type="PROSITE" id="PS00107">
    <property type="entry name" value="PROTEIN_KINASE_ATP"/>
    <property type="match status" value="1"/>
</dbReference>
<dbReference type="InterPro" id="IPR008271">
    <property type="entry name" value="Ser/Thr_kinase_AS"/>
</dbReference>
<keyword evidence="6" id="KW-0137">Centromere</keyword>
<dbReference type="OMA" id="RSEWINH"/>
<dbReference type="GO" id="GO:0051754">
    <property type="term" value="P:meiotic sister chromatid cohesion, centromeric"/>
    <property type="evidence" value="ECO:0007669"/>
    <property type="project" value="TreeGrafter"/>
</dbReference>
<reference evidence="11" key="1">
    <citation type="submission" date="2016-04" db="EMBL/GenBank/DDBJ databases">
        <authorList>
            <person name="Evans L.H."/>
            <person name="Alamgir A."/>
            <person name="Owens N."/>
            <person name="Weber N.D."/>
            <person name="Virtaneva K."/>
            <person name="Barbian K."/>
            <person name="Babar A."/>
            <person name="Rosenke K."/>
        </authorList>
    </citation>
    <scope>NUCLEOTIDE SEQUENCE [LARGE SCALE GENOMIC DNA]</scope>
    <source>
        <strain evidence="11">CBS 101.48</strain>
    </source>
</reference>
<keyword evidence="3 7" id="KW-0547">Nucleotide-binding</keyword>
<evidence type="ECO:0000256" key="3">
    <source>
        <dbReference type="ARBA" id="ARBA00022741"/>
    </source>
</evidence>
<evidence type="ECO:0000313" key="11">
    <source>
        <dbReference type="EMBL" id="SAL98255.1"/>
    </source>
</evidence>
<evidence type="ECO:0000256" key="2">
    <source>
        <dbReference type="ARBA" id="ARBA00022454"/>
    </source>
</evidence>
<dbReference type="InterPro" id="IPR013212">
    <property type="entry name" value="Mad3/Bub1_I"/>
</dbReference>
<dbReference type="SMART" id="SM00220">
    <property type="entry name" value="S_TKc"/>
    <property type="match status" value="1"/>
</dbReference>
<name>A0A168MBP5_ABSGL</name>
<feature type="region of interest" description="Disordered" evidence="8">
    <location>
        <begin position="221"/>
        <end position="295"/>
    </location>
</feature>
<dbReference type="GO" id="GO:0004672">
    <property type="term" value="F:protein kinase activity"/>
    <property type="evidence" value="ECO:0007669"/>
    <property type="project" value="InterPro"/>
</dbReference>
<dbReference type="EMBL" id="LT552062">
    <property type="protein sequence ID" value="SAL98255.1"/>
    <property type="molecule type" value="Genomic_DNA"/>
</dbReference>
<keyword evidence="2" id="KW-0158">Chromosome</keyword>
<evidence type="ECO:0000259" key="10">
    <source>
        <dbReference type="PROSITE" id="PS51489"/>
    </source>
</evidence>
<evidence type="ECO:0000256" key="7">
    <source>
        <dbReference type="PROSITE-ProRule" id="PRU10141"/>
    </source>
</evidence>
<gene>
    <name evidence="11" type="primary">ABSGL_03784.1 scaffold 4673</name>
</gene>
<feature type="domain" description="BUB1 N-terminal" evidence="10">
    <location>
        <begin position="1"/>
        <end position="147"/>
    </location>
</feature>
<dbReference type="Proteomes" id="UP000078561">
    <property type="component" value="Unassembled WGS sequence"/>
</dbReference>
<dbReference type="InterPro" id="IPR015661">
    <property type="entry name" value="Bub1/Mad3"/>
</dbReference>
<dbReference type="PROSITE" id="PS50011">
    <property type="entry name" value="PROTEIN_KINASE_DOM"/>
    <property type="match status" value="1"/>
</dbReference>
<sequence>MLSADRLPHYEFKLKSLIRGNGTIPQVKALVKEGITQCRNRHSLGYLKLCLYLAALSGHPLSVGQCLLDNHIGSSHALLYQDVAYHYCTMDRTTKAQDVLRKGIVLNAQPLDHLQRSLWNRQQGIQETAPPSLLNNSYTTHQQQPSPKLMIGLGSSGLLGVLDAMELYIHHTATLAADKEQEHHSRICEELRGRSLCTQLSDVFELQPNVRSDQLTMQAHHLGAKAPSQSKGKQRQEPLPDHSQVRHQEFTRLEQGWDENYDRRTTPHEDTATTTTIHQQQQQQEDTHSPQRQAATPYTIVEVPLRFEYKQSLVDSQVIGRTTHHLVQASKYSAGSLRQIKRPPRKAVKKVETTLTLDQETVPLLEHLGDGNYGSVCKVKWKNQLVAIKIHKLPDRWDHYMLQHIAQKSPVAHRYVVRSHSLYLDTKSSYRIMDYSSQGTLWDFQQSFCRSDIASVPEPLVQLFTLRILQAVAMLHSINVVHMDLKLDNILLDYSLADEATPSTTATVPFKRSIPPPYAPDSDYWNKISLKLIDFGLAVNLDLLASPAPSSASTPHIVLAHARWNTRKTVDMPAVASNANWPFHHLDYWGVANCAHVLLFGSAINMTALKRPKRYWNEPFWTAFFKTLVFSPKPTMDDGIQDLKGLIRDLEVSLNTKCVKDDAIYHLGQYDLSRKTK</sequence>
<keyword evidence="12" id="KW-1185">Reference proteome</keyword>
<feature type="domain" description="Protein kinase" evidence="9">
    <location>
        <begin position="362"/>
        <end position="677"/>
    </location>
</feature>
<dbReference type="PROSITE" id="PS00108">
    <property type="entry name" value="PROTEIN_KINASE_ST"/>
    <property type="match status" value="1"/>
</dbReference>
<dbReference type="InterPro" id="IPR000719">
    <property type="entry name" value="Prot_kinase_dom"/>
</dbReference>
<evidence type="ECO:0008006" key="13">
    <source>
        <dbReference type="Google" id="ProtNLM"/>
    </source>
</evidence>
<feature type="binding site" evidence="7">
    <location>
        <position position="389"/>
    </location>
    <ligand>
        <name>ATP</name>
        <dbReference type="ChEBI" id="CHEBI:30616"/>
    </ligand>
</feature>
<dbReference type="GO" id="GO:0032991">
    <property type="term" value="C:protein-containing complex"/>
    <property type="evidence" value="ECO:0007669"/>
    <property type="project" value="UniProtKB-ARBA"/>
</dbReference>
<dbReference type="GO" id="GO:0007094">
    <property type="term" value="P:mitotic spindle assembly checkpoint signaling"/>
    <property type="evidence" value="ECO:0007669"/>
    <property type="project" value="InterPro"/>
</dbReference>
<dbReference type="Pfam" id="PF08311">
    <property type="entry name" value="Mad3_BUB1_I"/>
    <property type="match status" value="1"/>
</dbReference>
<evidence type="ECO:0000313" key="12">
    <source>
        <dbReference type="Proteomes" id="UP000078561"/>
    </source>
</evidence>
<dbReference type="SMART" id="SM00777">
    <property type="entry name" value="Mad3_BUB1_I"/>
    <property type="match status" value="1"/>
</dbReference>
<dbReference type="SUPFAM" id="SSF56112">
    <property type="entry name" value="Protein kinase-like (PK-like)"/>
    <property type="match status" value="1"/>
</dbReference>
<feature type="compositionally biased region" description="Basic and acidic residues" evidence="8">
    <location>
        <begin position="234"/>
        <end position="252"/>
    </location>
</feature>
<evidence type="ECO:0000256" key="5">
    <source>
        <dbReference type="ARBA" id="ARBA00022840"/>
    </source>
</evidence>
<evidence type="ECO:0000256" key="4">
    <source>
        <dbReference type="ARBA" id="ARBA00022838"/>
    </source>
</evidence>
<keyword evidence="5 7" id="KW-0067">ATP-binding</keyword>